<keyword evidence="2" id="KW-1185">Reference proteome</keyword>
<sequence length="121" mass="14084">MMKESQCSGKDTNEMRVWHVPKVPLLGAACPIGADPVPRHAAVFRVRTDVIGAKTKTRKDAVNARFNWNIPIPQIDRSNLNDLKPMSFFSVHNYQYDYRNRKWLVADRWLSKTVERKDTDR</sequence>
<dbReference type="Proteomes" id="UP001176961">
    <property type="component" value="Unassembled WGS sequence"/>
</dbReference>
<evidence type="ECO:0000313" key="2">
    <source>
        <dbReference type="Proteomes" id="UP001176961"/>
    </source>
</evidence>
<reference evidence="1" key="1">
    <citation type="submission" date="2023-07" db="EMBL/GenBank/DDBJ databases">
        <authorList>
            <consortium name="CYATHOMIX"/>
        </authorList>
    </citation>
    <scope>NUCLEOTIDE SEQUENCE</scope>
    <source>
        <strain evidence="1">N/A</strain>
    </source>
</reference>
<accession>A0AA36MB10</accession>
<dbReference type="AlphaFoldDB" id="A0AA36MB10"/>
<name>A0AA36MB10_CYLNA</name>
<evidence type="ECO:0000313" key="1">
    <source>
        <dbReference type="EMBL" id="CAJ0606199.1"/>
    </source>
</evidence>
<dbReference type="EMBL" id="CATQJL010000316">
    <property type="protein sequence ID" value="CAJ0606199.1"/>
    <property type="molecule type" value="Genomic_DNA"/>
</dbReference>
<protein>
    <submittedName>
        <fullName evidence="1">Uncharacterized protein</fullName>
    </submittedName>
</protein>
<gene>
    <name evidence="1" type="ORF">CYNAS_LOCUS18182</name>
</gene>
<proteinExistence type="predicted"/>
<organism evidence="1 2">
    <name type="scientific">Cylicocyclus nassatus</name>
    <name type="common">Nematode worm</name>
    <dbReference type="NCBI Taxonomy" id="53992"/>
    <lineage>
        <taxon>Eukaryota</taxon>
        <taxon>Metazoa</taxon>
        <taxon>Ecdysozoa</taxon>
        <taxon>Nematoda</taxon>
        <taxon>Chromadorea</taxon>
        <taxon>Rhabditida</taxon>
        <taxon>Rhabditina</taxon>
        <taxon>Rhabditomorpha</taxon>
        <taxon>Strongyloidea</taxon>
        <taxon>Strongylidae</taxon>
        <taxon>Cylicocyclus</taxon>
    </lineage>
</organism>
<comment type="caution">
    <text evidence="1">The sequence shown here is derived from an EMBL/GenBank/DDBJ whole genome shotgun (WGS) entry which is preliminary data.</text>
</comment>